<feature type="domain" description="Helix-hairpin-helix DNA-binding motif class 1" evidence="22">
    <location>
        <begin position="128"/>
        <end position="147"/>
    </location>
</feature>
<proteinExistence type="predicted"/>
<keyword evidence="8" id="KW-0808">Transferase</keyword>
<dbReference type="SMART" id="SM00481">
    <property type="entry name" value="POLIIIAc"/>
    <property type="match status" value="1"/>
</dbReference>
<dbReference type="PIRSF" id="PIRSF005047">
    <property type="entry name" value="UCP005047_YshC"/>
    <property type="match status" value="1"/>
</dbReference>
<dbReference type="InterPro" id="IPR010996">
    <property type="entry name" value="HHH_MUS81"/>
</dbReference>
<dbReference type="Pfam" id="PF02811">
    <property type="entry name" value="PHP"/>
    <property type="match status" value="1"/>
</dbReference>
<dbReference type="InterPro" id="IPR002054">
    <property type="entry name" value="DNA-dir_DNA_pol_X"/>
</dbReference>
<evidence type="ECO:0000259" key="23">
    <source>
        <dbReference type="SMART" id="SM00481"/>
    </source>
</evidence>
<dbReference type="GO" id="GO:0140078">
    <property type="term" value="F:class I DNA-(apurinic or apyrimidinic site) endonuclease activity"/>
    <property type="evidence" value="ECO:0007669"/>
    <property type="project" value="UniProtKB-EC"/>
</dbReference>
<dbReference type="Pfam" id="PF14791">
    <property type="entry name" value="DNA_pol_B_thumb"/>
    <property type="match status" value="1"/>
</dbReference>
<keyword evidence="13" id="KW-0239">DNA-directed DNA polymerase</keyword>
<evidence type="ECO:0000256" key="14">
    <source>
        <dbReference type="ARBA" id="ARBA00023053"/>
    </source>
</evidence>
<evidence type="ECO:0000256" key="19">
    <source>
        <dbReference type="ARBA" id="ARBA00044678"/>
    </source>
</evidence>
<feature type="domain" description="Helix-hairpin-helix DNA-binding motif class 1" evidence="22">
    <location>
        <begin position="93"/>
        <end position="112"/>
    </location>
</feature>
<evidence type="ECO:0000259" key="22">
    <source>
        <dbReference type="SMART" id="SM00278"/>
    </source>
</evidence>
<evidence type="ECO:0000256" key="6">
    <source>
        <dbReference type="ARBA" id="ARBA00022481"/>
    </source>
</evidence>
<name>A0A2H9N1S2_9BACT</name>
<dbReference type="InterPro" id="IPR003141">
    <property type="entry name" value="Pol/His_phosphatase_N"/>
</dbReference>
<keyword evidence="11" id="KW-0227">DNA damage</keyword>
<dbReference type="Proteomes" id="UP000236840">
    <property type="component" value="Unassembled WGS sequence"/>
</dbReference>
<evidence type="ECO:0000256" key="7">
    <source>
        <dbReference type="ARBA" id="ARBA00022634"/>
    </source>
</evidence>
<dbReference type="InterPro" id="IPR050243">
    <property type="entry name" value="PHP_phosphatase"/>
</dbReference>
<dbReference type="PANTHER" id="PTHR36928">
    <property type="entry name" value="PHOSPHATASE YCDX-RELATED"/>
    <property type="match status" value="1"/>
</dbReference>
<evidence type="ECO:0000256" key="9">
    <source>
        <dbReference type="ARBA" id="ARBA00022695"/>
    </source>
</evidence>
<keyword evidence="6" id="KW-0488">Methylation</keyword>
<evidence type="ECO:0000259" key="24">
    <source>
        <dbReference type="SMART" id="SM00483"/>
    </source>
</evidence>
<dbReference type="NCBIfam" id="NF006375">
    <property type="entry name" value="PRK08609.1"/>
    <property type="match status" value="1"/>
</dbReference>
<dbReference type="InterPro" id="IPR022311">
    <property type="entry name" value="PolX-like"/>
</dbReference>
<dbReference type="EMBL" id="PFHJ01000015">
    <property type="protein sequence ID" value="PIW91485.1"/>
    <property type="molecule type" value="Genomic_DNA"/>
</dbReference>
<dbReference type="Gene3D" id="1.10.150.110">
    <property type="entry name" value="DNA polymerase beta, N-terminal domain-like"/>
    <property type="match status" value="1"/>
</dbReference>
<dbReference type="InterPro" id="IPR037160">
    <property type="entry name" value="DNA_Pol_thumb_sf"/>
</dbReference>
<evidence type="ECO:0000256" key="3">
    <source>
        <dbReference type="ARBA" id="ARBA00012417"/>
    </source>
</evidence>
<evidence type="ECO:0000256" key="10">
    <source>
        <dbReference type="ARBA" id="ARBA00022705"/>
    </source>
</evidence>
<dbReference type="SMART" id="SM00483">
    <property type="entry name" value="POLXc"/>
    <property type="match status" value="1"/>
</dbReference>
<dbReference type="GO" id="GO:0003887">
    <property type="term" value="F:DNA-directed DNA polymerase activity"/>
    <property type="evidence" value="ECO:0007669"/>
    <property type="project" value="UniProtKB-KW"/>
</dbReference>
<comment type="cofactor">
    <cofactor evidence="1">
        <name>Mg(2+)</name>
        <dbReference type="ChEBI" id="CHEBI:18420"/>
    </cofactor>
</comment>
<dbReference type="FunFam" id="3.20.20.140:FF:000047">
    <property type="entry name" value="PHP domain-containing protein"/>
    <property type="match status" value="1"/>
</dbReference>
<dbReference type="InterPro" id="IPR002008">
    <property type="entry name" value="DNA_pol_X_beta-like"/>
</dbReference>
<comment type="function">
    <text evidence="20">Repair polymerase that plays a key role in base-excision repair. During this process, the damaged base is excised by specific DNA glycosylases, the DNA backbone is nicked at the abasic site by an apurinic/apyrimidic (AP) endonuclease, and POLB removes 5'-deoxyribose-phosphate from the preincised AP site acting as a 5'-deoxyribose-phosphate lyase (5'-dRP lyase); through its DNA polymerase activity, it adds one nucleotide to the 3' end of the arising single-nucleotide gap. Conducts 'gap-filling' DNA synthesis in a stepwise distributive fashion rather than in a processive fashion as for other DNA polymerases. It is also able to cleave sugar-phosphate bonds 3' to an intact AP site, acting as an AP lyase.</text>
</comment>
<sequence>MKNQEIAKIFYEIANYLEMEGVAFKPYAYQKAALTLEGLEKDVEEIYKEGGREALLKIPGIGESMAEKIEEYLKTGKIKYYEELKKKTPVNIEELMAVEGMGPKKAKVLYQKLGIRNLKDLEKAAKSHKIASLFGFGEKTEKNILEGINFLKRSKGRFLLGEILPTVKEVYQKLKSLKEVEKIDPAGSVRRMKETIGDVDFLVISKNPGKVMDFFVRFPGIIKIWGKGSTKSSVRMREGFDMDIRVVPARSYGSALQYFTGSKEHNIATRKIAMDRNLKLSEYGLFRGPKMIAGKTEEEVYKALGMQWIPPEMRENQGEIEAALSGKLPQIIGYKDIKGDLHCHSQWDGGTNTIMEMVKAAQNMGYEYIGISDHTKFLRIEHGLDEKKLSQQRKEIDKLNTKYKILNTKFKILQGCEANILNDGSIDIRDEALKKLDYVIAGVHSNFKMPKEKMTERIINVMKNPDIDIISHPTGRILKRRDEYQIDFDKILRVAEETGTILEINSFPERLDLNAENIRRAKEAGVKMVINTDSHHKDQLRFIEFGIAQARRGWAEKEDIINTQPLEKLLKLFK</sequence>
<evidence type="ECO:0000256" key="18">
    <source>
        <dbReference type="ARBA" id="ARBA00044632"/>
    </source>
</evidence>
<dbReference type="GO" id="GO:0006281">
    <property type="term" value="P:DNA repair"/>
    <property type="evidence" value="ECO:0007669"/>
    <property type="project" value="UniProtKB-KW"/>
</dbReference>
<keyword evidence="7" id="KW-0237">DNA synthesis</keyword>
<evidence type="ECO:0000256" key="13">
    <source>
        <dbReference type="ARBA" id="ARBA00022932"/>
    </source>
</evidence>
<gene>
    <name evidence="25" type="ORF">COZ90_00605</name>
</gene>
<dbReference type="PRINTS" id="PR00870">
    <property type="entry name" value="DNAPOLXBETA"/>
</dbReference>
<feature type="domain" description="DNA-directed DNA polymerase X" evidence="24">
    <location>
        <begin position="1"/>
        <end position="315"/>
    </location>
</feature>
<dbReference type="GO" id="GO:0042578">
    <property type="term" value="F:phosphoric ester hydrolase activity"/>
    <property type="evidence" value="ECO:0007669"/>
    <property type="project" value="TreeGrafter"/>
</dbReference>
<dbReference type="GO" id="GO:0003677">
    <property type="term" value="F:DNA binding"/>
    <property type="evidence" value="ECO:0007669"/>
    <property type="project" value="InterPro"/>
</dbReference>
<accession>A0A2H9N1S2</accession>
<keyword evidence="15" id="KW-0234">DNA repair</keyword>
<dbReference type="SMART" id="SM00278">
    <property type="entry name" value="HhH1"/>
    <property type="match status" value="3"/>
</dbReference>
<comment type="catalytic activity">
    <reaction evidence="18">
        <text>2'-deoxyribonucleotide-(2'-deoxyribose 5'-phosphate)-2'-deoxyribonucleotide-DNA = a 3'-end 2'-deoxyribonucleotide-(2,3-dehydro-2,3-deoxyribose 5'-phosphate)-DNA + a 5'-end 5'-phospho-2'-deoxyribonucleoside-DNA + H(+)</text>
        <dbReference type="Rhea" id="RHEA:66592"/>
        <dbReference type="Rhea" id="RHEA-COMP:13180"/>
        <dbReference type="Rhea" id="RHEA-COMP:16897"/>
        <dbReference type="Rhea" id="RHEA-COMP:17067"/>
        <dbReference type="ChEBI" id="CHEBI:15378"/>
        <dbReference type="ChEBI" id="CHEBI:136412"/>
        <dbReference type="ChEBI" id="CHEBI:157695"/>
        <dbReference type="ChEBI" id="CHEBI:167181"/>
        <dbReference type="EC" id="4.2.99.18"/>
    </reaction>
</comment>
<dbReference type="Gene3D" id="3.30.460.10">
    <property type="entry name" value="Beta Polymerase, domain 2"/>
    <property type="match status" value="1"/>
</dbReference>
<comment type="subcellular location">
    <subcellularLocation>
        <location evidence="2">Cytoplasm</location>
    </subcellularLocation>
</comment>
<dbReference type="Gene3D" id="1.10.150.20">
    <property type="entry name" value="5' to 3' exonuclease, C-terminal subdomain"/>
    <property type="match status" value="1"/>
</dbReference>
<dbReference type="Pfam" id="PF14520">
    <property type="entry name" value="HHH_5"/>
    <property type="match status" value="1"/>
</dbReference>
<keyword evidence="10" id="KW-0235">DNA replication</keyword>
<dbReference type="InterPro" id="IPR047967">
    <property type="entry name" value="PolX_PHP"/>
</dbReference>
<comment type="catalytic activity">
    <reaction evidence="21">
        <text>DNA(n) + a 2'-deoxyribonucleoside 5'-triphosphate = DNA(n+1) + diphosphate</text>
        <dbReference type="Rhea" id="RHEA:22508"/>
        <dbReference type="Rhea" id="RHEA-COMP:17339"/>
        <dbReference type="Rhea" id="RHEA-COMP:17340"/>
        <dbReference type="ChEBI" id="CHEBI:33019"/>
        <dbReference type="ChEBI" id="CHEBI:61560"/>
        <dbReference type="ChEBI" id="CHEBI:173112"/>
        <dbReference type="EC" id="2.7.7.7"/>
    </reaction>
</comment>
<dbReference type="SUPFAM" id="SSF89550">
    <property type="entry name" value="PHP domain-like"/>
    <property type="match status" value="1"/>
</dbReference>
<comment type="catalytic activity">
    <reaction evidence="19">
        <text>a 5'-end 2'-deoxyribose-2'-deoxyribonucleotide-DNA = (2E,4S)-4-hydroxypenten-2-al-5-phosphate + a 5'-end 5'-phospho-2'-deoxyribonucleoside-DNA + H(+)</text>
        <dbReference type="Rhea" id="RHEA:76255"/>
        <dbReference type="Rhea" id="RHEA-COMP:13180"/>
        <dbReference type="Rhea" id="RHEA-COMP:18657"/>
        <dbReference type="ChEBI" id="CHEBI:15378"/>
        <dbReference type="ChEBI" id="CHEBI:136412"/>
        <dbReference type="ChEBI" id="CHEBI:195194"/>
        <dbReference type="ChEBI" id="CHEBI:195195"/>
    </reaction>
</comment>
<dbReference type="CDD" id="cd00141">
    <property type="entry name" value="NT_POLXc"/>
    <property type="match status" value="1"/>
</dbReference>
<feature type="domain" description="Polymerase/histidinol phosphatase N-terminal" evidence="23">
    <location>
        <begin position="339"/>
        <end position="422"/>
    </location>
</feature>
<dbReference type="CDD" id="cd07436">
    <property type="entry name" value="PHP_PolX"/>
    <property type="match status" value="1"/>
</dbReference>
<evidence type="ECO:0000256" key="17">
    <source>
        <dbReference type="ARBA" id="ARBA00035726"/>
    </source>
</evidence>
<keyword evidence="9" id="KW-0548">Nucleotidyltransferase</keyword>
<dbReference type="Gene3D" id="3.30.210.10">
    <property type="entry name" value="DNA polymerase, thumb domain"/>
    <property type="match status" value="1"/>
</dbReference>
<feature type="domain" description="Helix-hairpin-helix DNA-binding motif class 1" evidence="22">
    <location>
        <begin position="53"/>
        <end position="72"/>
    </location>
</feature>
<evidence type="ECO:0000256" key="16">
    <source>
        <dbReference type="ARBA" id="ARBA00035717"/>
    </source>
</evidence>
<dbReference type="EC" id="2.7.7.7" evidence="3"/>
<dbReference type="GO" id="GO:0005829">
    <property type="term" value="C:cytosol"/>
    <property type="evidence" value="ECO:0007669"/>
    <property type="project" value="TreeGrafter"/>
</dbReference>
<evidence type="ECO:0000256" key="4">
    <source>
        <dbReference type="ARBA" id="ARBA00012720"/>
    </source>
</evidence>
<protein>
    <recommendedName>
        <fullName evidence="5">DNA polymerase beta</fullName>
        <ecNumber evidence="3">2.7.7.7</ecNumber>
        <ecNumber evidence="4">4.2.99.18</ecNumber>
    </recommendedName>
    <alternativeName>
        <fullName evidence="16">5'-deoxyribose-phosphate lyase</fullName>
    </alternativeName>
    <alternativeName>
        <fullName evidence="17">AP lyase</fullName>
    </alternativeName>
</protein>
<dbReference type="EC" id="4.2.99.18" evidence="4"/>
<dbReference type="InterPro" id="IPR004013">
    <property type="entry name" value="PHP_dom"/>
</dbReference>
<dbReference type="PANTHER" id="PTHR36928:SF1">
    <property type="entry name" value="PHOSPHATASE YCDX-RELATED"/>
    <property type="match status" value="1"/>
</dbReference>
<evidence type="ECO:0000313" key="25">
    <source>
        <dbReference type="EMBL" id="PIW91485.1"/>
    </source>
</evidence>
<dbReference type="Gene3D" id="3.20.20.140">
    <property type="entry name" value="Metal-dependent hydrolases"/>
    <property type="match status" value="1"/>
</dbReference>
<keyword evidence="12" id="KW-0832">Ubl conjugation</keyword>
<evidence type="ECO:0000256" key="11">
    <source>
        <dbReference type="ARBA" id="ARBA00022763"/>
    </source>
</evidence>
<evidence type="ECO:0000256" key="20">
    <source>
        <dbReference type="ARBA" id="ARBA00045548"/>
    </source>
</evidence>
<organism evidence="25 26">
    <name type="scientific">Candidatus Nealsonbacteria bacterium CG_4_8_14_3_um_filter_37_36</name>
    <dbReference type="NCBI Taxonomy" id="1974688"/>
    <lineage>
        <taxon>Bacteria</taxon>
        <taxon>Candidatus Nealsoniibacteriota</taxon>
    </lineage>
</organism>
<evidence type="ECO:0000256" key="5">
    <source>
        <dbReference type="ARBA" id="ARBA00020020"/>
    </source>
</evidence>
<dbReference type="InterPro" id="IPR016195">
    <property type="entry name" value="Pol/histidinol_Pase-like"/>
</dbReference>
<dbReference type="Pfam" id="PF14716">
    <property type="entry name" value="HHH_8"/>
    <property type="match status" value="1"/>
</dbReference>
<evidence type="ECO:0000256" key="12">
    <source>
        <dbReference type="ARBA" id="ARBA00022843"/>
    </source>
</evidence>
<dbReference type="InterPro" id="IPR027421">
    <property type="entry name" value="DNA_pol_lamdba_lyase_dom_sf"/>
</dbReference>
<evidence type="ECO:0000313" key="26">
    <source>
        <dbReference type="Proteomes" id="UP000236840"/>
    </source>
</evidence>
<evidence type="ECO:0000256" key="21">
    <source>
        <dbReference type="ARBA" id="ARBA00049244"/>
    </source>
</evidence>
<evidence type="ECO:0000256" key="15">
    <source>
        <dbReference type="ARBA" id="ARBA00023204"/>
    </source>
</evidence>
<dbReference type="SUPFAM" id="SSF47802">
    <property type="entry name" value="DNA polymerase beta, N-terminal domain-like"/>
    <property type="match status" value="1"/>
</dbReference>
<dbReference type="InterPro" id="IPR029398">
    <property type="entry name" value="PolB_thumb"/>
</dbReference>
<dbReference type="GO" id="GO:0008270">
    <property type="term" value="F:zinc ion binding"/>
    <property type="evidence" value="ECO:0007669"/>
    <property type="project" value="TreeGrafter"/>
</dbReference>
<keyword evidence="14" id="KW-0915">Sodium</keyword>
<reference evidence="26" key="1">
    <citation type="submission" date="2017-09" db="EMBL/GenBank/DDBJ databases">
        <title>Depth-based differentiation of microbial function through sediment-hosted aquifers and enrichment of novel symbionts in the deep terrestrial subsurface.</title>
        <authorList>
            <person name="Probst A.J."/>
            <person name="Ladd B."/>
            <person name="Jarett J.K."/>
            <person name="Geller-Mcgrath D.E."/>
            <person name="Sieber C.M.K."/>
            <person name="Emerson J.B."/>
            <person name="Anantharaman K."/>
            <person name="Thomas B.C."/>
            <person name="Malmstrom R."/>
            <person name="Stieglmeier M."/>
            <person name="Klingl A."/>
            <person name="Woyke T."/>
            <person name="Ryan C.M."/>
            <person name="Banfield J.F."/>
        </authorList>
    </citation>
    <scope>NUCLEOTIDE SEQUENCE [LARGE SCALE GENOMIC DNA]</scope>
</reference>
<dbReference type="AlphaFoldDB" id="A0A2H9N1S2"/>
<evidence type="ECO:0000256" key="2">
    <source>
        <dbReference type="ARBA" id="ARBA00004496"/>
    </source>
</evidence>
<comment type="caution">
    <text evidence="25">The sequence shown here is derived from an EMBL/GenBank/DDBJ whole genome shotgun (WGS) entry which is preliminary data.</text>
</comment>
<evidence type="ECO:0000256" key="1">
    <source>
        <dbReference type="ARBA" id="ARBA00001946"/>
    </source>
</evidence>
<evidence type="ECO:0000256" key="8">
    <source>
        <dbReference type="ARBA" id="ARBA00022679"/>
    </source>
</evidence>
<dbReference type="InterPro" id="IPR003583">
    <property type="entry name" value="Hlx-hairpin-Hlx_DNA-bd_motif"/>
</dbReference>
<dbReference type="SUPFAM" id="SSF81301">
    <property type="entry name" value="Nucleotidyltransferase"/>
    <property type="match status" value="1"/>
</dbReference>
<dbReference type="InterPro" id="IPR043519">
    <property type="entry name" value="NT_sf"/>
</dbReference>